<protein>
    <submittedName>
        <fullName evidence="1">Uncharacterized protein</fullName>
    </submittedName>
</protein>
<dbReference type="AlphaFoldDB" id="A8FAD0"/>
<reference evidence="1 2" key="3">
    <citation type="journal article" date="2013" name="PLoS ONE">
        <title>Candidate genes that may be responsible for the unusual resistances exhibited by Bacillus pumilus SAFR-032 spores.</title>
        <authorList>
            <person name="Tirumalai M.R."/>
            <person name="Rastogi R."/>
            <person name="Zamani N."/>
            <person name="O'Bryant Williams E."/>
            <person name="Allen S."/>
            <person name="Diouf F."/>
            <person name="Kwende S."/>
            <person name="Weinstock G.M."/>
            <person name="Venkateswaran K.J."/>
            <person name="Fox G.E."/>
        </authorList>
    </citation>
    <scope>NUCLEOTIDE SEQUENCE [LARGE SCALE GENOMIC DNA]</scope>
    <source>
        <strain evidence="1 2">SAFR-032</strain>
    </source>
</reference>
<evidence type="ECO:0000313" key="1">
    <source>
        <dbReference type="EMBL" id="ABV61197.1"/>
    </source>
</evidence>
<evidence type="ECO:0000313" key="2">
    <source>
        <dbReference type="Proteomes" id="UP000001355"/>
    </source>
</evidence>
<accession>A8FAD0</accession>
<reference evidence="1 2" key="2">
    <citation type="journal article" date="2013" name="Extremophiles">
        <title>An ICEBs1-like element may be associated with the extreme radiation and desiccation resistance of Bacillus pumilus SAFR-032 spores.</title>
        <authorList>
            <person name="Tirumalai M.R."/>
            <person name="Fox G.E."/>
        </authorList>
    </citation>
    <scope>NUCLEOTIDE SEQUENCE [LARGE SCALE GENOMIC DNA]</scope>
    <source>
        <strain evidence="1 2">SAFR-032</strain>
    </source>
</reference>
<reference evidence="1 2" key="1">
    <citation type="journal article" date="2007" name="PLoS ONE">
        <title>Paradoxical DNA repair and peroxide resistance gene conservation in Bacillus pumilus SAFR-032.</title>
        <authorList>
            <person name="Gioia J."/>
            <person name="Yerrapragada S."/>
            <person name="Qin X."/>
            <person name="Jiang H."/>
            <person name="Igboeli O.C."/>
            <person name="Muzny D."/>
            <person name="Dugan-Rocha S."/>
            <person name="Ding Y."/>
            <person name="Hawes A."/>
            <person name="Liu W."/>
            <person name="Perez L."/>
            <person name="Kovar C."/>
            <person name="Dinh H."/>
            <person name="Lee S."/>
            <person name="Nazareth L."/>
            <person name="Blyth P."/>
            <person name="Holder M."/>
            <person name="Buhay C."/>
            <person name="Tirumalai M.R."/>
            <person name="Liu Y."/>
            <person name="Dasgupta I."/>
            <person name="Bokhetache L."/>
            <person name="Fujita M."/>
            <person name="Karouia F."/>
            <person name="Eswara Moorthy P."/>
            <person name="Siefert J."/>
            <person name="Uzman A."/>
            <person name="Buzumbo P."/>
            <person name="Verma A."/>
            <person name="Zwiya H."/>
            <person name="McWilliams B.D."/>
            <person name="Olowu A."/>
            <person name="Clinkenbeard K.D."/>
            <person name="Newcombe D."/>
            <person name="Golebiewski L."/>
            <person name="Petrosino J.F."/>
            <person name="Nicholson W.L."/>
            <person name="Fox G.E."/>
            <person name="Venkateswaran K."/>
            <person name="Highlander S.K."/>
            <person name="Weinstock G.M."/>
        </authorList>
    </citation>
    <scope>NUCLEOTIDE SEQUENCE [LARGE SCALE GENOMIC DNA]</scope>
    <source>
        <strain evidence="1 2">SAFR-032</strain>
    </source>
</reference>
<sequence length="56" mass="6857">MTMFCPLLDLERFYLRIIRIMKEEKKIGLSHLYLSKKKQLLKKHETFLEKCIDPFV</sequence>
<dbReference type="KEGG" id="bpu:BPUM_0502"/>
<name>A8FAD0_BACP2</name>
<proteinExistence type="predicted"/>
<dbReference type="Proteomes" id="UP000001355">
    <property type="component" value="Chromosome"/>
</dbReference>
<dbReference type="HOGENOM" id="CLU_3004603_0_0_9"/>
<organism evidence="1 2">
    <name type="scientific">Bacillus pumilus (strain SAFR-032)</name>
    <dbReference type="NCBI Taxonomy" id="315750"/>
    <lineage>
        <taxon>Bacteria</taxon>
        <taxon>Bacillati</taxon>
        <taxon>Bacillota</taxon>
        <taxon>Bacilli</taxon>
        <taxon>Bacillales</taxon>
        <taxon>Bacillaceae</taxon>
        <taxon>Bacillus</taxon>
    </lineage>
</organism>
<keyword evidence="2" id="KW-1185">Reference proteome</keyword>
<gene>
    <name evidence="1" type="ordered locus">BPUM_0502</name>
</gene>
<dbReference type="EMBL" id="CP000813">
    <property type="protein sequence ID" value="ABV61197.1"/>
    <property type="molecule type" value="Genomic_DNA"/>
</dbReference>